<evidence type="ECO:0000313" key="1">
    <source>
        <dbReference type="EMBL" id="PWY54383.1"/>
    </source>
</evidence>
<dbReference type="AlphaFoldDB" id="A0A317TXS6"/>
<reference evidence="1 2" key="1">
    <citation type="submission" date="2018-05" db="EMBL/GenBank/DDBJ databases">
        <title>Legionella qingyii sp.nov., whole genome shotgun sequence.</title>
        <authorList>
            <person name="Wu H."/>
            <person name="Zhu Q."/>
            <person name="Hu C."/>
        </authorList>
    </citation>
    <scope>NUCLEOTIDE SEQUENCE [LARGE SCALE GENOMIC DNA]</scope>
    <source>
        <strain evidence="1 2">HEB18</strain>
    </source>
</reference>
<gene>
    <name evidence="1" type="ORF">DGG96_17395</name>
</gene>
<accession>A0A317TXS6</accession>
<evidence type="ECO:0000313" key="2">
    <source>
        <dbReference type="Proteomes" id="UP000247152"/>
    </source>
</evidence>
<comment type="caution">
    <text evidence="1">The sequence shown here is derived from an EMBL/GenBank/DDBJ whole genome shotgun (WGS) entry which is preliminary data.</text>
</comment>
<sequence length="79" mass="8890">MVSLGPADISVEVGHEKIVRDEQHYEIVRFLGLLIILVRFVRVLDGAVPALPIDKRLRSVRDYLGVDLAFSDEVKVVFS</sequence>
<name>A0A317TXS6_9GAMM</name>
<protein>
    <submittedName>
        <fullName evidence="1">Uncharacterized protein</fullName>
    </submittedName>
</protein>
<dbReference type="Proteomes" id="UP000247152">
    <property type="component" value="Unassembled WGS sequence"/>
</dbReference>
<proteinExistence type="predicted"/>
<organism evidence="1 2">
    <name type="scientific">Legionella qingyii</name>
    <dbReference type="NCBI Taxonomy" id="2184757"/>
    <lineage>
        <taxon>Bacteria</taxon>
        <taxon>Pseudomonadati</taxon>
        <taxon>Pseudomonadota</taxon>
        <taxon>Gammaproteobacteria</taxon>
        <taxon>Legionellales</taxon>
        <taxon>Legionellaceae</taxon>
        <taxon>Legionella</taxon>
    </lineage>
</organism>
<dbReference type="EMBL" id="QHJG01000036">
    <property type="protein sequence ID" value="PWY54383.1"/>
    <property type="molecule type" value="Genomic_DNA"/>
</dbReference>